<reference evidence="2" key="2">
    <citation type="submission" date="2023-02" db="EMBL/GenBank/DDBJ databases">
        <authorList>
            <person name="Swenson N.G."/>
            <person name="Wegrzyn J.L."/>
            <person name="Mcevoy S.L."/>
        </authorList>
    </citation>
    <scope>NUCLEOTIDE SEQUENCE</scope>
    <source>
        <strain evidence="2">91603</strain>
        <tissue evidence="2">Leaf</tissue>
    </source>
</reference>
<proteinExistence type="predicted"/>
<dbReference type="AlphaFoldDB" id="A0AAD5JC80"/>
<protein>
    <submittedName>
        <fullName evidence="2">Uncharacterized protein</fullName>
    </submittedName>
</protein>
<gene>
    <name evidence="2" type="ORF">LWI28_000305</name>
</gene>
<dbReference type="Pfam" id="PF05691">
    <property type="entry name" value="Raffinose_syn"/>
    <property type="match status" value="1"/>
</dbReference>
<evidence type="ECO:0000256" key="1">
    <source>
        <dbReference type="ARBA" id="ARBA00023277"/>
    </source>
</evidence>
<dbReference type="PANTHER" id="PTHR31268">
    <property type="match status" value="1"/>
</dbReference>
<keyword evidence="3" id="KW-1185">Reference proteome</keyword>
<dbReference type="EMBL" id="JAJSOW010000003">
    <property type="protein sequence ID" value="KAI9193802.1"/>
    <property type="molecule type" value="Genomic_DNA"/>
</dbReference>
<comment type="caution">
    <text evidence="2">The sequence shown here is derived from an EMBL/GenBank/DDBJ whole genome shotgun (WGS) entry which is preliminary data.</text>
</comment>
<dbReference type="PANTHER" id="PTHR31268:SF12">
    <property type="entry name" value="GALACTINOL--SUCROSE GALACTOSYLTRANSFERASE"/>
    <property type="match status" value="1"/>
</dbReference>
<keyword evidence="1" id="KW-0119">Carbohydrate metabolism</keyword>
<name>A0AAD5JC80_ACENE</name>
<organism evidence="2 3">
    <name type="scientific">Acer negundo</name>
    <name type="common">Box elder</name>
    <dbReference type="NCBI Taxonomy" id="4023"/>
    <lineage>
        <taxon>Eukaryota</taxon>
        <taxon>Viridiplantae</taxon>
        <taxon>Streptophyta</taxon>
        <taxon>Embryophyta</taxon>
        <taxon>Tracheophyta</taxon>
        <taxon>Spermatophyta</taxon>
        <taxon>Magnoliopsida</taxon>
        <taxon>eudicotyledons</taxon>
        <taxon>Gunneridae</taxon>
        <taxon>Pentapetalae</taxon>
        <taxon>rosids</taxon>
        <taxon>malvids</taxon>
        <taxon>Sapindales</taxon>
        <taxon>Sapindaceae</taxon>
        <taxon>Hippocastanoideae</taxon>
        <taxon>Acereae</taxon>
        <taxon>Acer</taxon>
    </lineage>
</organism>
<reference evidence="2" key="1">
    <citation type="journal article" date="2022" name="Plant J.">
        <title>Strategies of tolerance reflected in two North American maple genomes.</title>
        <authorList>
            <person name="McEvoy S.L."/>
            <person name="Sezen U.U."/>
            <person name="Trouern-Trend A."/>
            <person name="McMahon S.M."/>
            <person name="Schaberg P.G."/>
            <person name="Yang J."/>
            <person name="Wegrzyn J.L."/>
            <person name="Swenson N.G."/>
        </authorList>
    </citation>
    <scope>NUCLEOTIDE SEQUENCE</scope>
    <source>
        <strain evidence="2">91603</strain>
    </source>
</reference>
<dbReference type="InterPro" id="IPR008811">
    <property type="entry name" value="Glycosyl_hydrolases_36"/>
</dbReference>
<evidence type="ECO:0000313" key="2">
    <source>
        <dbReference type="EMBL" id="KAI9193802.1"/>
    </source>
</evidence>
<evidence type="ECO:0000313" key="3">
    <source>
        <dbReference type="Proteomes" id="UP001064489"/>
    </source>
</evidence>
<dbReference type="Proteomes" id="UP001064489">
    <property type="component" value="Chromosome 1"/>
</dbReference>
<accession>A0AAD5JC80</accession>
<sequence>MDHDNPFQDSKDLTTLGSQMLCRLYRFQENDKFVKYEAGVMSSPDHAPKFDQEKHDKMFQEMVALADNRDISYSPKTIEYLKEEEGVERSRGGGLGALVGDLKEKFPKLDDVYVWHALCGAWGEVRPGTTDGLDAKVTRAKLAAGLEKTINDLDVDMIIQGGIGLVEPNQAADLYESMHSYLGILPMWVSVCPWC</sequence>